<keyword evidence="13" id="KW-0031">Aminopeptidase</keyword>
<keyword evidence="11" id="KW-0732">Signal</keyword>
<dbReference type="SUPFAM" id="SSF55920">
    <property type="entry name" value="Creatinase/aminopeptidase"/>
    <property type="match status" value="1"/>
</dbReference>
<evidence type="ECO:0000313" key="13">
    <source>
        <dbReference type="EMBL" id="MFD3393950.1"/>
    </source>
</evidence>
<comment type="catalytic activity">
    <reaction evidence="1">
        <text>Release of any N-terminal amino acid, including proline, that is linked to proline, even from a dipeptide or tripeptide.</text>
        <dbReference type="EC" id="3.4.11.9"/>
    </reaction>
</comment>
<evidence type="ECO:0000256" key="2">
    <source>
        <dbReference type="ARBA" id="ARBA00001936"/>
    </source>
</evidence>
<dbReference type="InterPro" id="IPR007865">
    <property type="entry name" value="Aminopep_P_N"/>
</dbReference>
<keyword evidence="6 10" id="KW-0479">Metal-binding</keyword>
<evidence type="ECO:0000256" key="7">
    <source>
        <dbReference type="ARBA" id="ARBA00022801"/>
    </source>
</evidence>
<feature type="chain" id="PRO_5045459019" description="Xaa-Pro aminopeptidase" evidence="11">
    <location>
        <begin position="25"/>
        <end position="464"/>
    </location>
</feature>
<proteinExistence type="inferred from homology"/>
<evidence type="ECO:0000256" key="10">
    <source>
        <dbReference type="RuleBase" id="RU000590"/>
    </source>
</evidence>
<organism evidence="13 14">
    <name type="scientific">Aquirufa avitistagni</name>
    <dbReference type="NCBI Taxonomy" id="3104728"/>
    <lineage>
        <taxon>Bacteria</taxon>
        <taxon>Pseudomonadati</taxon>
        <taxon>Bacteroidota</taxon>
        <taxon>Cytophagia</taxon>
        <taxon>Cytophagales</taxon>
        <taxon>Flectobacillaceae</taxon>
        <taxon>Aquirufa</taxon>
    </lineage>
</organism>
<dbReference type="PANTHER" id="PTHR43226">
    <property type="entry name" value="XAA-PRO AMINOPEPTIDASE 3"/>
    <property type="match status" value="1"/>
</dbReference>
<dbReference type="EMBL" id="JBBKXZ010000001">
    <property type="protein sequence ID" value="MFD3393950.1"/>
    <property type="molecule type" value="Genomic_DNA"/>
</dbReference>
<dbReference type="InterPro" id="IPR029149">
    <property type="entry name" value="Creatin/AminoP/Spt16_N"/>
</dbReference>
<name>A0ABW6DAL2_9BACT</name>
<evidence type="ECO:0000256" key="8">
    <source>
        <dbReference type="ARBA" id="ARBA00023049"/>
    </source>
</evidence>
<dbReference type="InterPro" id="IPR000994">
    <property type="entry name" value="Pept_M24"/>
</dbReference>
<dbReference type="SMART" id="SM01011">
    <property type="entry name" value="AMP_N"/>
    <property type="match status" value="1"/>
</dbReference>
<dbReference type="PROSITE" id="PS00491">
    <property type="entry name" value="PROLINE_PEPTIDASE"/>
    <property type="match status" value="1"/>
</dbReference>
<comment type="cofactor">
    <cofactor evidence="2">
        <name>Mn(2+)</name>
        <dbReference type="ChEBI" id="CHEBI:29035"/>
    </cofactor>
</comment>
<evidence type="ECO:0000256" key="4">
    <source>
        <dbReference type="ARBA" id="ARBA00012574"/>
    </source>
</evidence>
<protein>
    <recommendedName>
        <fullName evidence="4">Xaa-Pro aminopeptidase</fullName>
        <ecNumber evidence="4">3.4.11.9</ecNumber>
    </recommendedName>
</protein>
<evidence type="ECO:0000256" key="6">
    <source>
        <dbReference type="ARBA" id="ARBA00022723"/>
    </source>
</evidence>
<dbReference type="Gene3D" id="3.40.350.10">
    <property type="entry name" value="Creatinase/prolidase N-terminal domain"/>
    <property type="match status" value="1"/>
</dbReference>
<comment type="similarity">
    <text evidence="3 10">Belongs to the peptidase M24B family.</text>
</comment>
<evidence type="ECO:0000313" key="14">
    <source>
        <dbReference type="Proteomes" id="UP001598138"/>
    </source>
</evidence>
<dbReference type="RefSeq" id="WP_377982827.1">
    <property type="nucleotide sequence ID" value="NZ_JBBKXZ010000001.1"/>
</dbReference>
<dbReference type="Pfam" id="PF05195">
    <property type="entry name" value="AMP_N"/>
    <property type="match status" value="1"/>
</dbReference>
<evidence type="ECO:0000256" key="11">
    <source>
        <dbReference type="SAM" id="SignalP"/>
    </source>
</evidence>
<keyword evidence="8" id="KW-0482">Metalloprotease</keyword>
<dbReference type="CDD" id="cd01087">
    <property type="entry name" value="Prolidase"/>
    <property type="match status" value="1"/>
</dbReference>
<reference evidence="13 14" key="1">
    <citation type="submission" date="2024-03" db="EMBL/GenBank/DDBJ databases">
        <title>Aquirufa genome sequencing.</title>
        <authorList>
            <person name="Pitt A."/>
            <person name="Hahn M.W."/>
        </authorList>
    </citation>
    <scope>NUCLEOTIDE SEQUENCE [LARGE SCALE GENOMIC DNA]</scope>
    <source>
        <strain evidence="13 14">OSTEICH-129V</strain>
    </source>
</reference>
<evidence type="ECO:0000259" key="12">
    <source>
        <dbReference type="SMART" id="SM01011"/>
    </source>
</evidence>
<dbReference type="InterPro" id="IPR036005">
    <property type="entry name" value="Creatinase/aminopeptidase-like"/>
</dbReference>
<dbReference type="SUPFAM" id="SSF53092">
    <property type="entry name" value="Creatinase/prolidase N-terminal domain"/>
    <property type="match status" value="1"/>
</dbReference>
<accession>A0ABW6DAL2</accession>
<feature type="signal peptide" evidence="11">
    <location>
        <begin position="1"/>
        <end position="24"/>
    </location>
</feature>
<dbReference type="EC" id="3.4.11.9" evidence="4"/>
<evidence type="ECO:0000256" key="5">
    <source>
        <dbReference type="ARBA" id="ARBA00022670"/>
    </source>
</evidence>
<dbReference type="GO" id="GO:0004177">
    <property type="term" value="F:aminopeptidase activity"/>
    <property type="evidence" value="ECO:0007669"/>
    <property type="project" value="UniProtKB-KW"/>
</dbReference>
<comment type="caution">
    <text evidence="13">The sequence shown here is derived from an EMBL/GenBank/DDBJ whole genome shotgun (WGS) entry which is preliminary data.</text>
</comment>
<evidence type="ECO:0000256" key="3">
    <source>
        <dbReference type="ARBA" id="ARBA00008766"/>
    </source>
</evidence>
<dbReference type="Pfam" id="PF00557">
    <property type="entry name" value="Peptidase_M24"/>
    <property type="match status" value="1"/>
</dbReference>
<sequence length="464" mass="51702">MSHKFVLFLALCLSSFLISAQNSADYPQDYLSPAFHAGRRDAFKAAMSDKGVAIFFASQVRVRNDDVDYQYAQNKNFYYFTGLHEPNAVLVMFKRPVTLLNQTGTEFIFVQKRDPYKELWTGKILGEAGVKLKYQIQHVFANDEFTPNTLDLSTVDSVYSLYRDEAIFTKYKRRLDPLARMANVVDSSIVSLKKPLASRFTIQILSSLRGIKQPEEIALMRKASQISSLGHREVMKAIHPGMKEYQAQAIMEYHFKASGSEYPGYPSIVGASENACVLHYTTNLKQVNAGDLLLSDCAAEYHGYTADVTRTIPANGRFSPEQKLIYDLVLKAQDAGIAMCKTGIPHDRVDAAAREVIYTGLVGLGIVSSKQDARQYFPHGTSHHVGLDVHDLGPRTLAPGVIVTVEPGIYIPAGSNCDKKWWNIGVRIEDDILITATGNENLSAGSPRSTAEIEKLIKERSRFE</sequence>
<keyword evidence="9" id="KW-0464">Manganese</keyword>
<evidence type="ECO:0000256" key="1">
    <source>
        <dbReference type="ARBA" id="ARBA00001424"/>
    </source>
</evidence>
<dbReference type="InterPro" id="IPR052433">
    <property type="entry name" value="X-Pro_dipept-like"/>
</dbReference>
<keyword evidence="7" id="KW-0378">Hydrolase</keyword>
<dbReference type="PANTHER" id="PTHR43226:SF4">
    <property type="entry name" value="XAA-PRO AMINOPEPTIDASE 3"/>
    <property type="match status" value="1"/>
</dbReference>
<dbReference type="Gene3D" id="3.90.230.10">
    <property type="entry name" value="Creatinase/methionine aminopeptidase superfamily"/>
    <property type="match status" value="1"/>
</dbReference>
<keyword evidence="5" id="KW-0645">Protease</keyword>
<gene>
    <name evidence="13" type="ORF">U0R10_04900</name>
</gene>
<dbReference type="Proteomes" id="UP001598138">
    <property type="component" value="Unassembled WGS sequence"/>
</dbReference>
<feature type="domain" description="Aminopeptidase P N-terminal" evidence="12">
    <location>
        <begin position="31"/>
        <end position="169"/>
    </location>
</feature>
<dbReference type="InterPro" id="IPR001131">
    <property type="entry name" value="Peptidase_M24B_aminopep-P_CS"/>
</dbReference>
<evidence type="ECO:0000256" key="9">
    <source>
        <dbReference type="ARBA" id="ARBA00023211"/>
    </source>
</evidence>
<keyword evidence="14" id="KW-1185">Reference proteome</keyword>